<dbReference type="Pfam" id="PF01867">
    <property type="entry name" value="Cas_Cas1"/>
    <property type="match status" value="1"/>
</dbReference>
<keyword evidence="3 10" id="KW-0255">Endonuclease</keyword>
<dbReference type="GO" id="GO:0004520">
    <property type="term" value="F:DNA endonuclease activity"/>
    <property type="evidence" value="ECO:0007669"/>
    <property type="project" value="InterPro"/>
</dbReference>
<evidence type="ECO:0000256" key="6">
    <source>
        <dbReference type="ARBA" id="ARBA00023118"/>
    </source>
</evidence>
<protein>
    <recommendedName>
        <fullName evidence="10">CRISPR-associated endonuclease Cas1</fullName>
        <ecNumber evidence="10">3.1.-.-</ecNumber>
    </recommendedName>
</protein>
<evidence type="ECO:0000313" key="11">
    <source>
        <dbReference type="EMBL" id="AZA16259.1"/>
    </source>
</evidence>
<keyword evidence="1 10" id="KW-0540">Nuclease</keyword>
<evidence type="ECO:0000256" key="5">
    <source>
        <dbReference type="ARBA" id="ARBA00022842"/>
    </source>
</evidence>
<dbReference type="InterPro" id="IPR019856">
    <property type="entry name" value="CRISPR-assoc_Cas1_DVULG"/>
</dbReference>
<keyword evidence="5 10" id="KW-0460">Magnesium</keyword>
<dbReference type="EMBL" id="CP031023">
    <property type="protein sequence ID" value="AZA16259.1"/>
    <property type="molecule type" value="Genomic_DNA"/>
</dbReference>
<evidence type="ECO:0000256" key="10">
    <source>
        <dbReference type="HAMAP-Rule" id="MF_01470"/>
    </source>
</evidence>
<dbReference type="InterPro" id="IPR042211">
    <property type="entry name" value="CRISPR-assoc_Cas1_N"/>
</dbReference>
<dbReference type="NCBIfam" id="TIGR00287">
    <property type="entry name" value="cas1"/>
    <property type="match status" value="1"/>
</dbReference>
<proteinExistence type="inferred from homology"/>
<name>A0A3G6JE42_LACDL</name>
<evidence type="ECO:0000256" key="7">
    <source>
        <dbReference type="ARBA" id="ARBA00023125"/>
    </source>
</evidence>
<dbReference type="EC" id="3.1.-.-" evidence="10"/>
<dbReference type="HAMAP" id="MF_01470">
    <property type="entry name" value="Cas1"/>
    <property type="match status" value="1"/>
</dbReference>
<dbReference type="GO" id="GO:0046872">
    <property type="term" value="F:metal ion binding"/>
    <property type="evidence" value="ECO:0007669"/>
    <property type="project" value="UniProtKB-UniRule"/>
</dbReference>
<dbReference type="GO" id="GO:0016787">
    <property type="term" value="F:hydrolase activity"/>
    <property type="evidence" value="ECO:0007669"/>
    <property type="project" value="UniProtKB-KW"/>
</dbReference>
<comment type="function">
    <text evidence="10">CRISPR (clustered regularly interspaced short palindromic repeat), is an adaptive immune system that provides protection against mobile genetic elements (viruses, transposable elements and conjugative plasmids). CRISPR clusters contain spacers, sequences complementary to antecedent mobile elements, and target invading nucleic acids. CRISPR clusters are transcribed and processed into CRISPR RNA (crRNA). Acts as a dsDNA endonuclease. Involved in the integration of spacer DNA into the CRISPR cassette.</text>
</comment>
<feature type="binding site" evidence="10">
    <location>
        <position position="234"/>
    </location>
    <ligand>
        <name>Mn(2+)</name>
        <dbReference type="ChEBI" id="CHEBI:29035"/>
    </ligand>
</feature>
<dbReference type="InterPro" id="IPR050646">
    <property type="entry name" value="Cas1"/>
</dbReference>
<evidence type="ECO:0000256" key="8">
    <source>
        <dbReference type="ARBA" id="ARBA00023211"/>
    </source>
</evidence>
<feature type="binding site" evidence="10">
    <location>
        <position position="166"/>
    </location>
    <ligand>
        <name>Mn(2+)</name>
        <dbReference type="ChEBI" id="CHEBI:29035"/>
    </ligand>
</feature>
<gene>
    <name evidence="11" type="primary">cas1c</name>
    <name evidence="10" type="synonym">cas1</name>
    <name evidence="11" type="ORF">DQL93_06915</name>
</gene>
<dbReference type="RefSeq" id="WP_138490821.1">
    <property type="nucleotide sequence ID" value="NZ_CP046131.1"/>
</dbReference>
<feature type="binding site" evidence="10">
    <location>
        <position position="249"/>
    </location>
    <ligand>
        <name>Mn(2+)</name>
        <dbReference type="ChEBI" id="CHEBI:29035"/>
    </ligand>
</feature>
<evidence type="ECO:0000256" key="1">
    <source>
        <dbReference type="ARBA" id="ARBA00022722"/>
    </source>
</evidence>
<reference evidence="11" key="1">
    <citation type="submission" date="2018-07" db="EMBL/GenBank/DDBJ databases">
        <authorList>
            <person name="Somerville V."/>
        </authorList>
    </citation>
    <scope>NUCLEOTIDE SEQUENCE</scope>
    <source>
        <strain evidence="11">NWC_2_2</strain>
    </source>
</reference>
<dbReference type="NCBIfam" id="TIGR03640">
    <property type="entry name" value="cas1_DVULG"/>
    <property type="match status" value="1"/>
</dbReference>
<dbReference type="PANTHER" id="PTHR34353:SF2">
    <property type="entry name" value="CRISPR-ASSOCIATED ENDONUCLEASE CAS1 1"/>
    <property type="match status" value="1"/>
</dbReference>
<dbReference type="Gene3D" id="3.100.10.20">
    <property type="entry name" value="CRISPR-associated endonuclease Cas1, N-terminal domain"/>
    <property type="match status" value="1"/>
</dbReference>
<dbReference type="GO" id="GO:0051607">
    <property type="term" value="P:defense response to virus"/>
    <property type="evidence" value="ECO:0007669"/>
    <property type="project" value="UniProtKB-UniRule"/>
</dbReference>
<organism evidence="11">
    <name type="scientific">Lactobacillus delbrueckii subsp. lactis</name>
    <dbReference type="NCBI Taxonomy" id="29397"/>
    <lineage>
        <taxon>Bacteria</taxon>
        <taxon>Bacillati</taxon>
        <taxon>Bacillota</taxon>
        <taxon>Bacilli</taxon>
        <taxon>Lactobacillales</taxon>
        <taxon>Lactobacillaceae</taxon>
        <taxon>Lactobacillus</taxon>
    </lineage>
</organism>
<evidence type="ECO:0000256" key="4">
    <source>
        <dbReference type="ARBA" id="ARBA00022801"/>
    </source>
</evidence>
<dbReference type="Gene3D" id="1.20.120.920">
    <property type="entry name" value="CRISPR-associated endonuclease Cas1, C-terminal domain"/>
    <property type="match status" value="1"/>
</dbReference>
<keyword evidence="2 10" id="KW-0479">Metal-binding</keyword>
<dbReference type="InterPro" id="IPR042206">
    <property type="entry name" value="CRISPR-assoc_Cas1_C"/>
</dbReference>
<evidence type="ECO:0000256" key="2">
    <source>
        <dbReference type="ARBA" id="ARBA00022723"/>
    </source>
</evidence>
<keyword evidence="4 10" id="KW-0378">Hydrolase</keyword>
<accession>A0A3G6JE42</accession>
<comment type="similarity">
    <text evidence="10">Belongs to the CRISPR-associated endonuclease Cas1 family.</text>
</comment>
<dbReference type="GO" id="GO:0043571">
    <property type="term" value="P:maintenance of CRISPR repeat elements"/>
    <property type="evidence" value="ECO:0007669"/>
    <property type="project" value="UniProtKB-UniRule"/>
</dbReference>
<keyword evidence="6 10" id="KW-0051">Antiviral defense</keyword>
<keyword evidence="7 10" id="KW-0238">DNA-binding</keyword>
<dbReference type="AlphaFoldDB" id="A0A3G6JE42"/>
<dbReference type="GO" id="GO:0003677">
    <property type="term" value="F:DNA binding"/>
    <property type="evidence" value="ECO:0007669"/>
    <property type="project" value="UniProtKB-KW"/>
</dbReference>
<evidence type="ECO:0000256" key="3">
    <source>
        <dbReference type="ARBA" id="ARBA00022759"/>
    </source>
</evidence>
<sequence>MRQLLNTLYVNTPEAYLAADGNNVKVLIDQKCVGEVPLQNFESIVTFGYSGVSPGLMQKCLDQGISISFISKSGYLKGRVVGKPTGNVYLRRIQYRLADTQAASLEISKNFIIGKVYNQRWIVERYIRDHSFQIDADMFKKVSESLKNGIEEIRNAENMDVLRGVEGNLATDYFSIFDQMIINQKEDFFYHGRNRRPPLDRVNALLSLTYTLLGNECASGLIANGLDPYVGFMHVDRPGRESLALDLMEELRGVIADRFVLKLINKKMLHADDFVEKESGAILLKDGARKRVLAEWQNNKVTTIEHPFLKEKIEWGLIPFVQAQLLARYLRGDLDGYPPFLWK</sequence>
<dbReference type="InterPro" id="IPR002729">
    <property type="entry name" value="CRISPR-assoc_Cas1"/>
</dbReference>
<dbReference type="PANTHER" id="PTHR34353">
    <property type="entry name" value="CRISPR-ASSOCIATED ENDONUCLEASE CAS1 1"/>
    <property type="match status" value="1"/>
</dbReference>
<evidence type="ECO:0000256" key="9">
    <source>
        <dbReference type="ARBA" id="ARBA00038592"/>
    </source>
</evidence>
<comment type="cofactor">
    <cofactor evidence="10">
        <name>Mg(2+)</name>
        <dbReference type="ChEBI" id="CHEBI:18420"/>
    </cofactor>
    <cofactor evidence="10">
        <name>Mn(2+)</name>
        <dbReference type="ChEBI" id="CHEBI:29035"/>
    </cofactor>
</comment>
<keyword evidence="8 10" id="KW-0464">Manganese</keyword>
<comment type="subunit">
    <text evidence="9 10">Homodimer, forms a heterotetramer with a Cas2 homodimer.</text>
</comment>